<dbReference type="EMBL" id="BMPI01000114">
    <property type="protein sequence ID" value="GGM87852.1"/>
    <property type="molecule type" value="Genomic_DNA"/>
</dbReference>
<sequence length="308" mass="34456">MAFELAFDDERLEKALWALADDADPMPGLECIAGSETAHQRELAAAVLGRGGRLRLDRLRELTAEQPYRPERWLLLGAGLSAAAWDARGTARAEDVSDHAIRAQQELVAEARHALRQAAGLDRDDPVAWSELTGVVIGAPQHRSEPADVFARAGRDLFRAHSRRLTGLSRRWYGNQDKVLAFARARVERRPDGDPLHALIALAHIEGYVDGLTRGTVIGRFWRAWRYFDDATVQKETDAASGRLLAGDDEHPWAMAAHQVFAALYHQAHRPDRARPHLDRSGTRAAEWPWRYFGEPEQLFQAAKAQSN</sequence>
<comment type="caution">
    <text evidence="1">The sequence shown here is derived from an EMBL/GenBank/DDBJ whole genome shotgun (WGS) entry which is preliminary data.</text>
</comment>
<dbReference type="AlphaFoldDB" id="A0A917X835"/>
<reference evidence="1" key="2">
    <citation type="submission" date="2020-09" db="EMBL/GenBank/DDBJ databases">
        <authorList>
            <person name="Sun Q."/>
            <person name="Ohkuma M."/>
        </authorList>
    </citation>
    <scope>NUCLEOTIDE SEQUENCE</scope>
    <source>
        <strain evidence="1">JCM 19831</strain>
    </source>
</reference>
<evidence type="ECO:0000313" key="1">
    <source>
        <dbReference type="EMBL" id="GGM87852.1"/>
    </source>
</evidence>
<dbReference type="RefSeq" id="WP_190257855.1">
    <property type="nucleotide sequence ID" value="NZ_BMPI01000114.1"/>
</dbReference>
<gene>
    <name evidence="1" type="ORF">GCM10007977_107230</name>
</gene>
<dbReference type="Proteomes" id="UP000642070">
    <property type="component" value="Unassembled WGS sequence"/>
</dbReference>
<name>A0A917X835_9ACTN</name>
<proteinExistence type="predicted"/>
<protein>
    <recommendedName>
        <fullName evidence="3">DUF4034 domain-containing protein</fullName>
    </recommendedName>
</protein>
<organism evidence="1 2">
    <name type="scientific">Dactylosporangium sucinum</name>
    <dbReference type="NCBI Taxonomy" id="1424081"/>
    <lineage>
        <taxon>Bacteria</taxon>
        <taxon>Bacillati</taxon>
        <taxon>Actinomycetota</taxon>
        <taxon>Actinomycetes</taxon>
        <taxon>Micromonosporales</taxon>
        <taxon>Micromonosporaceae</taxon>
        <taxon>Dactylosporangium</taxon>
    </lineage>
</organism>
<evidence type="ECO:0008006" key="3">
    <source>
        <dbReference type="Google" id="ProtNLM"/>
    </source>
</evidence>
<evidence type="ECO:0000313" key="2">
    <source>
        <dbReference type="Proteomes" id="UP000642070"/>
    </source>
</evidence>
<accession>A0A917X835</accession>
<keyword evidence="2" id="KW-1185">Reference proteome</keyword>
<reference evidence="1" key="1">
    <citation type="journal article" date="2014" name="Int. J. Syst. Evol. Microbiol.">
        <title>Complete genome sequence of Corynebacterium casei LMG S-19264T (=DSM 44701T), isolated from a smear-ripened cheese.</title>
        <authorList>
            <consortium name="US DOE Joint Genome Institute (JGI-PGF)"/>
            <person name="Walter F."/>
            <person name="Albersmeier A."/>
            <person name="Kalinowski J."/>
            <person name="Ruckert C."/>
        </authorList>
    </citation>
    <scope>NUCLEOTIDE SEQUENCE</scope>
    <source>
        <strain evidence="1">JCM 19831</strain>
    </source>
</reference>